<reference evidence="6" key="2">
    <citation type="journal article" date="2020" name="PLoS Negl. Trop. Dis.">
        <title>High-quality nuclear genome for Sarcoptes scabiei-A critical resource for a neglected parasite.</title>
        <authorList>
            <person name="Korhonen P.K."/>
            <person name="Gasser R.B."/>
            <person name="Ma G."/>
            <person name="Wang T."/>
            <person name="Stroehlein A.J."/>
            <person name="Young N.D."/>
            <person name="Ang C.S."/>
            <person name="Fernando D.D."/>
            <person name="Lu H.C."/>
            <person name="Taylor S."/>
            <person name="Reynolds S.L."/>
            <person name="Mofiz E."/>
            <person name="Najaraj S.H."/>
            <person name="Gowda H."/>
            <person name="Madugundu A."/>
            <person name="Renuse S."/>
            <person name="Holt D."/>
            <person name="Pandey A."/>
            <person name="Papenfuss A.T."/>
            <person name="Fischer K."/>
        </authorList>
    </citation>
    <scope>NUCLEOTIDE SEQUENCE [LARGE SCALE GENOMIC DNA]</scope>
</reference>
<dbReference type="EnsemblMetazoa" id="SSS_666s_mrna">
    <property type="protein sequence ID" value="KAF7488887.1"/>
    <property type="gene ID" value="SSS_666"/>
</dbReference>
<dbReference type="InterPro" id="IPR044034">
    <property type="entry name" value="NAC-like_UBA"/>
</dbReference>
<protein>
    <submittedName>
        <fullName evidence="3 4">Huntingtin-interacting protein K</fullName>
    </submittedName>
</protein>
<reference evidence="5" key="4">
    <citation type="submission" date="2022-06" db="UniProtKB">
        <authorList>
            <consortium name="EnsemblMetazoa"/>
        </authorList>
    </citation>
    <scope>IDENTIFICATION</scope>
</reference>
<dbReference type="InterPro" id="IPR052617">
    <property type="entry name" value="Huntingtin-int_K"/>
</dbReference>
<dbReference type="OrthoDB" id="285219at2759"/>
<dbReference type="Proteomes" id="UP000616769">
    <property type="component" value="Unassembled WGS sequence"/>
</dbReference>
<feature type="region of interest" description="Disordered" evidence="1">
    <location>
        <begin position="58"/>
        <end position="89"/>
    </location>
</feature>
<evidence type="ECO:0000256" key="1">
    <source>
        <dbReference type="SAM" id="MobiDB-lite"/>
    </source>
</evidence>
<dbReference type="Proteomes" id="UP000070412">
    <property type="component" value="Unassembled WGS sequence"/>
</dbReference>
<organism evidence="4 7">
    <name type="scientific">Sarcoptes scabiei</name>
    <name type="common">Itch mite</name>
    <name type="synonym">Acarus scabiei</name>
    <dbReference type="NCBI Taxonomy" id="52283"/>
    <lineage>
        <taxon>Eukaryota</taxon>
        <taxon>Metazoa</taxon>
        <taxon>Ecdysozoa</taxon>
        <taxon>Arthropoda</taxon>
        <taxon>Chelicerata</taxon>
        <taxon>Arachnida</taxon>
        <taxon>Acari</taxon>
        <taxon>Acariformes</taxon>
        <taxon>Sarcoptiformes</taxon>
        <taxon>Astigmata</taxon>
        <taxon>Psoroptidia</taxon>
        <taxon>Sarcoptoidea</taxon>
        <taxon>Sarcoptidae</taxon>
        <taxon>Sarcoptinae</taxon>
        <taxon>Sarcoptes</taxon>
    </lineage>
</organism>
<dbReference type="OMA" id="IIGDRRN"/>
<dbReference type="AlphaFoldDB" id="A0A132A4F0"/>
<sequence length="142" mass="15887">MESSTLSQSSDCKINEKTASNEDDEIEEEEDLEKKKIVGKHDSGAADLARVTTYEASFFDEDGQNDSSSKEISGAKSIIDKKRSKEDAERVARQKELANVTIKKEDVELIMKEMEISRTDAELKLRQSMGNVVKALITLINE</sequence>
<evidence type="ECO:0000313" key="4">
    <source>
        <dbReference type="EMBL" id="KPM05833.1"/>
    </source>
</evidence>
<dbReference type="PANTHER" id="PTHR31184:SF2">
    <property type="entry name" value="HUNTINGTIN-INTERACTING PROTEIN K"/>
    <property type="match status" value="1"/>
</dbReference>
<reference evidence="3" key="3">
    <citation type="submission" date="2020-01" db="EMBL/GenBank/DDBJ databases">
        <authorList>
            <person name="Korhonen P.K.K."/>
            <person name="Guangxu M.G."/>
            <person name="Wang T.W."/>
            <person name="Stroehlein A.J.S."/>
            <person name="Young N.D."/>
            <person name="Ang C.-S.A."/>
            <person name="Fernando D.W.F."/>
            <person name="Lu H.L."/>
            <person name="Taylor S.T."/>
            <person name="Ehtesham M.E.M."/>
            <person name="Najaraj S.H.N."/>
            <person name="Harsha G.H.G."/>
            <person name="Madugundu A.M."/>
            <person name="Renuse S.R."/>
            <person name="Holt D.H."/>
            <person name="Pandey A.P."/>
            <person name="Papenfuss A.P."/>
            <person name="Gasser R.B.G."/>
            <person name="Fischer K.F."/>
        </authorList>
    </citation>
    <scope>NUCLEOTIDE SEQUENCE</scope>
    <source>
        <strain evidence="3">SSS_KF_BRIS2020</strain>
    </source>
</reference>
<feature type="compositionally biased region" description="Basic and acidic residues" evidence="1">
    <location>
        <begin position="32"/>
        <end position="43"/>
    </location>
</feature>
<reference evidence="4 7" key="1">
    <citation type="journal article" date="2015" name="Parasit. Vectors">
        <title>Draft genome of the scabies mite.</title>
        <authorList>
            <person name="Rider S.D.Jr."/>
            <person name="Morgan M.S."/>
            <person name="Arlian L.G."/>
        </authorList>
    </citation>
    <scope>NUCLEOTIDE SEQUENCE [LARGE SCALE GENOMIC DNA]</scope>
    <source>
        <strain evidence="4">Arlian Lab</strain>
    </source>
</reference>
<dbReference type="EMBL" id="WVUK01000065">
    <property type="protein sequence ID" value="KAF7488887.1"/>
    <property type="molecule type" value="Genomic_DNA"/>
</dbReference>
<gene>
    <name evidence="3" type="primary">SSS_666g</name>
    <name evidence="4" type="ORF">QR98_0043050</name>
    <name evidence="3" type="ORF">SSS_666</name>
</gene>
<accession>A0A132A4F0</accession>
<dbReference type="GO" id="GO:0050821">
    <property type="term" value="P:protein stabilization"/>
    <property type="evidence" value="ECO:0007669"/>
    <property type="project" value="TreeGrafter"/>
</dbReference>
<feature type="compositionally biased region" description="Acidic residues" evidence="1">
    <location>
        <begin position="21"/>
        <end position="31"/>
    </location>
</feature>
<feature type="domain" description="Nascent polypeptide-associated complex subunit alpha-like UBA" evidence="2">
    <location>
        <begin position="100"/>
        <end position="140"/>
    </location>
</feature>
<evidence type="ECO:0000259" key="2">
    <source>
        <dbReference type="Pfam" id="PF19026"/>
    </source>
</evidence>
<name>A0A132A4F0_SARSC</name>
<dbReference type="Pfam" id="PF19026">
    <property type="entry name" value="UBA_HYPK"/>
    <property type="match status" value="1"/>
</dbReference>
<dbReference type="InterPro" id="IPR038922">
    <property type="entry name" value="HYPK_UBA"/>
</dbReference>
<evidence type="ECO:0000313" key="6">
    <source>
        <dbReference type="Proteomes" id="UP000070412"/>
    </source>
</evidence>
<dbReference type="PANTHER" id="PTHR31184">
    <property type="entry name" value="HUNTINGTIN-INTERACTING PROTEIN K FAMILY MEMBER"/>
    <property type="match status" value="1"/>
</dbReference>
<dbReference type="CDD" id="cd14361">
    <property type="entry name" value="UBA_HYPK"/>
    <property type="match status" value="1"/>
</dbReference>
<evidence type="ECO:0000313" key="3">
    <source>
        <dbReference type="EMBL" id="KAF7488887.1"/>
    </source>
</evidence>
<feature type="region of interest" description="Disordered" evidence="1">
    <location>
        <begin position="1"/>
        <end position="43"/>
    </location>
</feature>
<dbReference type="VEuPathDB" id="VectorBase:SSCA009491"/>
<proteinExistence type="predicted"/>
<dbReference type="EMBL" id="JXLN01010501">
    <property type="protein sequence ID" value="KPM05833.1"/>
    <property type="molecule type" value="Genomic_DNA"/>
</dbReference>
<dbReference type="GO" id="GO:0043066">
    <property type="term" value="P:negative regulation of apoptotic process"/>
    <property type="evidence" value="ECO:0007669"/>
    <property type="project" value="TreeGrafter"/>
</dbReference>
<dbReference type="Gene3D" id="1.10.8.10">
    <property type="entry name" value="DNA helicase RuvA subunit, C-terminal domain"/>
    <property type="match status" value="1"/>
</dbReference>
<keyword evidence="6" id="KW-1185">Reference proteome</keyword>
<evidence type="ECO:0000313" key="5">
    <source>
        <dbReference type="EnsemblMetazoa" id="KAF7488887.1"/>
    </source>
</evidence>
<feature type="compositionally biased region" description="Polar residues" evidence="1">
    <location>
        <begin position="1"/>
        <end position="12"/>
    </location>
</feature>
<evidence type="ECO:0000313" key="7">
    <source>
        <dbReference type="Proteomes" id="UP000616769"/>
    </source>
</evidence>
<feature type="compositionally biased region" description="Basic and acidic residues" evidence="1">
    <location>
        <begin position="78"/>
        <end position="89"/>
    </location>
</feature>